<dbReference type="OrthoDB" id="2595244at2759"/>
<organism evidence="1 2">
    <name type="scientific">Austropuccinia psidii MF-1</name>
    <dbReference type="NCBI Taxonomy" id="1389203"/>
    <lineage>
        <taxon>Eukaryota</taxon>
        <taxon>Fungi</taxon>
        <taxon>Dikarya</taxon>
        <taxon>Basidiomycota</taxon>
        <taxon>Pucciniomycotina</taxon>
        <taxon>Pucciniomycetes</taxon>
        <taxon>Pucciniales</taxon>
        <taxon>Sphaerophragmiaceae</taxon>
        <taxon>Austropuccinia</taxon>
    </lineage>
</organism>
<dbReference type="EMBL" id="AVOT02004319">
    <property type="protein sequence ID" value="MBW0476038.1"/>
    <property type="molecule type" value="Genomic_DNA"/>
</dbReference>
<evidence type="ECO:0000313" key="1">
    <source>
        <dbReference type="EMBL" id="MBW0476038.1"/>
    </source>
</evidence>
<evidence type="ECO:0000313" key="2">
    <source>
        <dbReference type="Proteomes" id="UP000765509"/>
    </source>
</evidence>
<name>A0A9Q3C3T8_9BASI</name>
<dbReference type="Proteomes" id="UP000765509">
    <property type="component" value="Unassembled WGS sequence"/>
</dbReference>
<dbReference type="AlphaFoldDB" id="A0A9Q3C3T8"/>
<protein>
    <submittedName>
        <fullName evidence="1">Uncharacterized protein</fullName>
    </submittedName>
</protein>
<reference evidence="1" key="1">
    <citation type="submission" date="2021-03" db="EMBL/GenBank/DDBJ databases">
        <title>Draft genome sequence of rust myrtle Austropuccinia psidii MF-1, a brazilian biotype.</title>
        <authorList>
            <person name="Quecine M.C."/>
            <person name="Pachon D.M.R."/>
            <person name="Bonatelli M.L."/>
            <person name="Correr F.H."/>
            <person name="Franceschini L.M."/>
            <person name="Leite T.F."/>
            <person name="Margarido G.R.A."/>
            <person name="Almeida C.A."/>
            <person name="Ferrarezi J.A."/>
            <person name="Labate C.A."/>
        </authorList>
    </citation>
    <scope>NUCLEOTIDE SEQUENCE</scope>
    <source>
        <strain evidence="1">MF-1</strain>
    </source>
</reference>
<sequence length="88" mass="10376">MVRRFFSYGLELKYSDVYTHYWCTLLPELELAYKAFIHESKNQTPSILEKECNPRLPQDSLRKDFIEIHPTADSFKGMLEKPGKHAVK</sequence>
<comment type="caution">
    <text evidence="1">The sequence shown here is derived from an EMBL/GenBank/DDBJ whole genome shotgun (WGS) entry which is preliminary data.</text>
</comment>
<keyword evidence="2" id="KW-1185">Reference proteome</keyword>
<accession>A0A9Q3C3T8</accession>
<proteinExistence type="predicted"/>
<gene>
    <name evidence="1" type="ORF">O181_015753</name>
</gene>